<keyword evidence="3" id="KW-0804">Transcription</keyword>
<dbReference type="InterPro" id="IPR036388">
    <property type="entry name" value="WH-like_DNA-bd_sf"/>
</dbReference>
<dbReference type="InterPro" id="IPR036390">
    <property type="entry name" value="WH_DNA-bd_sf"/>
</dbReference>
<dbReference type="Gene3D" id="1.10.10.10">
    <property type="entry name" value="Winged helix-like DNA-binding domain superfamily/Winged helix DNA-binding domain"/>
    <property type="match status" value="1"/>
</dbReference>
<name>A0ABV5MKT2_9ACTN</name>
<dbReference type="InterPro" id="IPR036034">
    <property type="entry name" value="PDZ_sf"/>
</dbReference>
<dbReference type="PROSITE" id="PS50995">
    <property type="entry name" value="HTH_MARR_2"/>
    <property type="match status" value="1"/>
</dbReference>
<evidence type="ECO:0000256" key="2">
    <source>
        <dbReference type="ARBA" id="ARBA00023125"/>
    </source>
</evidence>
<dbReference type="PRINTS" id="PR00598">
    <property type="entry name" value="HTHMARR"/>
</dbReference>
<dbReference type="Gene3D" id="2.30.42.10">
    <property type="match status" value="1"/>
</dbReference>
<keyword evidence="7" id="KW-1185">Reference proteome</keyword>
<organism evidence="6 7">
    <name type="scientific">Dactylosporangium vinaceum</name>
    <dbReference type="NCBI Taxonomy" id="53362"/>
    <lineage>
        <taxon>Bacteria</taxon>
        <taxon>Bacillati</taxon>
        <taxon>Actinomycetota</taxon>
        <taxon>Actinomycetes</taxon>
        <taxon>Micromonosporales</taxon>
        <taxon>Micromonosporaceae</taxon>
        <taxon>Dactylosporangium</taxon>
    </lineage>
</organism>
<dbReference type="InterPro" id="IPR000835">
    <property type="entry name" value="HTH_MarR-typ"/>
</dbReference>
<evidence type="ECO:0000313" key="7">
    <source>
        <dbReference type="Proteomes" id="UP001589608"/>
    </source>
</evidence>
<dbReference type="InterPro" id="IPR041489">
    <property type="entry name" value="PDZ_6"/>
</dbReference>
<dbReference type="PANTHER" id="PTHR42756:SF1">
    <property type="entry name" value="TRANSCRIPTIONAL REPRESSOR OF EMRAB OPERON"/>
    <property type="match status" value="1"/>
</dbReference>
<proteinExistence type="predicted"/>
<keyword evidence="1" id="KW-0805">Transcription regulation</keyword>
<dbReference type="SMART" id="SM00228">
    <property type="entry name" value="PDZ"/>
    <property type="match status" value="1"/>
</dbReference>
<feature type="domain" description="PDZ" evidence="4">
    <location>
        <begin position="180"/>
        <end position="245"/>
    </location>
</feature>
<reference evidence="6 7" key="1">
    <citation type="submission" date="2024-09" db="EMBL/GenBank/DDBJ databases">
        <authorList>
            <person name="Sun Q."/>
            <person name="Mori K."/>
        </authorList>
    </citation>
    <scope>NUCLEOTIDE SEQUENCE [LARGE SCALE GENOMIC DNA]</scope>
    <source>
        <strain evidence="6 7">JCM 3307</strain>
    </source>
</reference>
<evidence type="ECO:0000256" key="1">
    <source>
        <dbReference type="ARBA" id="ARBA00023015"/>
    </source>
</evidence>
<dbReference type="Proteomes" id="UP001589608">
    <property type="component" value="Unassembled WGS sequence"/>
</dbReference>
<dbReference type="EMBL" id="JBHMCA010000067">
    <property type="protein sequence ID" value="MFB9449470.1"/>
    <property type="molecule type" value="Genomic_DNA"/>
</dbReference>
<evidence type="ECO:0000256" key="3">
    <source>
        <dbReference type="ARBA" id="ARBA00023163"/>
    </source>
</evidence>
<protein>
    <submittedName>
        <fullName evidence="6">MarR family winged helix-turn-helix transcriptional regulator</fullName>
    </submittedName>
</protein>
<dbReference type="Pfam" id="PF17820">
    <property type="entry name" value="PDZ_6"/>
    <property type="match status" value="1"/>
</dbReference>
<sequence length="266" mass="28878">MAGERDSVDEIIDGWKVERPDLDVRPVGIVTRIGRLRARLDTELAAVFDRYDLTPADFEVIVTLRRCGEPFRLPQARLMTRLGLTSGTVSVRIDRLVNKGIVARERDERDARVTFIGLTEQGHRLFEDVAPVHLRNEDRLLSALDDGERDQLAGLLRRLLTSLERDTVDAARPLGLLLEPAPLARARRAAVGLSDVAGLLVLEVSPGTAAALAGVAAGDLLVAVDDRPTRDGASLHAALAAARATATLRLLRGDREVALTIATADR</sequence>
<evidence type="ECO:0000313" key="6">
    <source>
        <dbReference type="EMBL" id="MFB9449470.1"/>
    </source>
</evidence>
<dbReference type="SMART" id="SM00347">
    <property type="entry name" value="HTH_MARR"/>
    <property type="match status" value="1"/>
</dbReference>
<dbReference type="SUPFAM" id="SSF50156">
    <property type="entry name" value="PDZ domain-like"/>
    <property type="match status" value="1"/>
</dbReference>
<dbReference type="PANTHER" id="PTHR42756">
    <property type="entry name" value="TRANSCRIPTIONAL REGULATOR, MARR"/>
    <property type="match status" value="1"/>
</dbReference>
<dbReference type="RefSeq" id="WP_223094436.1">
    <property type="nucleotide sequence ID" value="NZ_CP061913.1"/>
</dbReference>
<dbReference type="InterPro" id="IPR001478">
    <property type="entry name" value="PDZ"/>
</dbReference>
<dbReference type="Pfam" id="PF12802">
    <property type="entry name" value="MarR_2"/>
    <property type="match status" value="1"/>
</dbReference>
<gene>
    <name evidence="6" type="ORF">ACFFTR_40870</name>
</gene>
<dbReference type="SUPFAM" id="SSF46785">
    <property type="entry name" value="Winged helix' DNA-binding domain"/>
    <property type="match status" value="1"/>
</dbReference>
<keyword evidence="2" id="KW-0238">DNA-binding</keyword>
<feature type="domain" description="HTH marR-type" evidence="5">
    <location>
        <begin position="26"/>
        <end position="161"/>
    </location>
</feature>
<comment type="caution">
    <text evidence="6">The sequence shown here is derived from an EMBL/GenBank/DDBJ whole genome shotgun (WGS) entry which is preliminary data.</text>
</comment>
<evidence type="ECO:0000259" key="4">
    <source>
        <dbReference type="PROSITE" id="PS50106"/>
    </source>
</evidence>
<dbReference type="PROSITE" id="PS50106">
    <property type="entry name" value="PDZ"/>
    <property type="match status" value="1"/>
</dbReference>
<accession>A0ABV5MKT2</accession>
<evidence type="ECO:0000259" key="5">
    <source>
        <dbReference type="PROSITE" id="PS50995"/>
    </source>
</evidence>